<comment type="caution">
    <text evidence="3">The sequence shown here is derived from an EMBL/GenBank/DDBJ whole genome shotgun (WGS) entry which is preliminary data.</text>
</comment>
<dbReference type="Proteomes" id="UP000824076">
    <property type="component" value="Unassembled WGS sequence"/>
</dbReference>
<dbReference type="Pfam" id="PF08308">
    <property type="entry name" value="PEGA"/>
    <property type="match status" value="3"/>
</dbReference>
<sequence>MKQIISTLSFLVLLFVALPASAQNPEISVASFRELETDLTANIAGTSKIDQNGQTAALIKVVTTERGFNFDAGVLGIVATEQKSGEIWVYVPDGVRFLTISHPQLGILRSYPLPMQVKSGKTYELVLITGKVRTIVENAPMEQWVVFHVAPSDALLEFDDQIIEVDETGSATCYKTYGTYSYRAEHADYHPEIGQISVGPEKTVVDINLRPRFGWLKIDGASNAANADVYIDGRNVGTLPLPPVKILSGNHAVKITKPLYKIFQRSVTVTDSDTAQISVSLVSNFRQYTVSSDADADIYINNEAKGRGSWTGPLESGTYLFEARKTGHRPSRMSRTINADDLTAASNIVIPSPTPIFGAVNITSSPIDATVELDGKIVGQTPVFVKDVIIGSHSVKWSKPGYRTEIRSVTVKEGRTAEISLQLDNEQNVSFTSNVPAQIYIDGEYRGTTPCTLQVTCTEHIIEARADHYRTVTKPYVIGETTDHIYMPLEALFKSVHIRSNTSAAIYIDGVLTQSSTRECSIDIPFGRHTIKASTWKGTKEKEIEVTPYYNETVNFTFRENRIKDNAFYLGATYQALNTKGWGAIMGCFAGKFNLETSITFGKSEEFQTTDTFGDIVTTEMSIYRINAKAGWGIRLGNHFRLTPQVGAAIILADDDDYSTELATAVGFVGSMQLSWVISSWLNITVTPEYYLPIHKSEMYESYSAYSDSFQNAIDGFDLQLGVSLIF</sequence>
<proteinExistence type="predicted"/>
<evidence type="ECO:0000313" key="3">
    <source>
        <dbReference type="EMBL" id="HIU39274.1"/>
    </source>
</evidence>
<accession>A0A9D1INJ8</accession>
<protein>
    <submittedName>
        <fullName evidence="3">PEGA domain-containing protein</fullName>
    </submittedName>
</protein>
<dbReference type="PANTHER" id="PTHR36194">
    <property type="entry name" value="S-LAYER-LIKE PROTEIN"/>
    <property type="match status" value="1"/>
</dbReference>
<organism evidence="3 4">
    <name type="scientific">Candidatus Limisoma intestinavium</name>
    <dbReference type="NCBI Taxonomy" id="2840856"/>
    <lineage>
        <taxon>Bacteria</taxon>
        <taxon>Pseudomonadati</taxon>
        <taxon>Bacteroidota</taxon>
        <taxon>Bacteroidia</taxon>
        <taxon>Bacteroidales</taxon>
        <taxon>Candidatus Limisoma</taxon>
    </lineage>
</organism>
<keyword evidence="1" id="KW-0732">Signal</keyword>
<dbReference type="AlphaFoldDB" id="A0A9D1INJ8"/>
<dbReference type="EMBL" id="DVMS01000181">
    <property type="protein sequence ID" value="HIU39274.1"/>
    <property type="molecule type" value="Genomic_DNA"/>
</dbReference>
<dbReference type="SUPFAM" id="SSF103515">
    <property type="entry name" value="Autotransporter"/>
    <property type="match status" value="1"/>
</dbReference>
<dbReference type="InterPro" id="IPR036709">
    <property type="entry name" value="Autotransporte_beta_dom_sf"/>
</dbReference>
<evidence type="ECO:0000313" key="4">
    <source>
        <dbReference type="Proteomes" id="UP000824076"/>
    </source>
</evidence>
<feature type="domain" description="PEGA" evidence="2">
    <location>
        <begin position="437"/>
        <end position="474"/>
    </location>
</feature>
<name>A0A9D1INJ8_9BACT</name>
<reference evidence="3" key="2">
    <citation type="journal article" date="2021" name="PeerJ">
        <title>Extensive microbial diversity within the chicken gut microbiome revealed by metagenomics and culture.</title>
        <authorList>
            <person name="Gilroy R."/>
            <person name="Ravi A."/>
            <person name="Getino M."/>
            <person name="Pursley I."/>
            <person name="Horton D.L."/>
            <person name="Alikhan N.F."/>
            <person name="Baker D."/>
            <person name="Gharbi K."/>
            <person name="Hall N."/>
            <person name="Watson M."/>
            <person name="Adriaenssens E.M."/>
            <person name="Foster-Nyarko E."/>
            <person name="Jarju S."/>
            <person name="Secka A."/>
            <person name="Antonio M."/>
            <person name="Oren A."/>
            <person name="Chaudhuri R.R."/>
            <person name="La Ragione R."/>
            <person name="Hildebrand F."/>
            <person name="Pallen M.J."/>
        </authorList>
    </citation>
    <scope>NUCLEOTIDE SEQUENCE</scope>
    <source>
        <strain evidence="3">17073</strain>
    </source>
</reference>
<gene>
    <name evidence="3" type="ORF">IAD18_06375</name>
</gene>
<feature type="domain" description="PEGA" evidence="2">
    <location>
        <begin position="358"/>
        <end position="426"/>
    </location>
</feature>
<evidence type="ECO:0000256" key="1">
    <source>
        <dbReference type="SAM" id="SignalP"/>
    </source>
</evidence>
<dbReference type="PANTHER" id="PTHR36194:SF1">
    <property type="entry name" value="S-LAYER-LIKE PROTEIN"/>
    <property type="match status" value="1"/>
</dbReference>
<feature type="domain" description="PEGA" evidence="2">
    <location>
        <begin position="222"/>
        <end position="282"/>
    </location>
</feature>
<feature type="signal peptide" evidence="1">
    <location>
        <begin position="1"/>
        <end position="22"/>
    </location>
</feature>
<reference evidence="3" key="1">
    <citation type="submission" date="2020-10" db="EMBL/GenBank/DDBJ databases">
        <authorList>
            <person name="Gilroy R."/>
        </authorList>
    </citation>
    <scope>NUCLEOTIDE SEQUENCE</scope>
    <source>
        <strain evidence="3">17073</strain>
    </source>
</reference>
<evidence type="ECO:0000259" key="2">
    <source>
        <dbReference type="Pfam" id="PF08308"/>
    </source>
</evidence>
<dbReference type="InterPro" id="IPR013229">
    <property type="entry name" value="PEGA"/>
</dbReference>
<feature type="chain" id="PRO_5038361813" evidence="1">
    <location>
        <begin position="23"/>
        <end position="727"/>
    </location>
</feature>